<evidence type="ECO:0000313" key="1">
    <source>
        <dbReference type="EMBL" id="MBC2310397.1"/>
    </source>
</evidence>
<name>A0A7X0ZTU2_9LIST</name>
<dbReference type="EMBL" id="JAASWV010000006">
    <property type="protein sequence ID" value="MBC2310397.1"/>
    <property type="molecule type" value="Genomic_DNA"/>
</dbReference>
<protein>
    <submittedName>
        <fullName evidence="1">Uncharacterized protein</fullName>
    </submittedName>
</protein>
<proteinExistence type="predicted"/>
<dbReference type="RefSeq" id="WP_185641752.1">
    <property type="nucleotide sequence ID" value="NZ_JAASWV010000006.1"/>
</dbReference>
<organism evidence="1 2">
    <name type="scientific">Listeria booriae</name>
    <dbReference type="NCBI Taxonomy" id="1552123"/>
    <lineage>
        <taxon>Bacteria</taxon>
        <taxon>Bacillati</taxon>
        <taxon>Bacillota</taxon>
        <taxon>Bacilli</taxon>
        <taxon>Bacillales</taxon>
        <taxon>Listeriaceae</taxon>
        <taxon>Listeria</taxon>
    </lineage>
</organism>
<comment type="caution">
    <text evidence="1">The sequence shown here is derived from an EMBL/GenBank/DDBJ whole genome shotgun (WGS) entry which is preliminary data.</text>
</comment>
<gene>
    <name evidence="1" type="ORF">HCJ81_05830</name>
</gene>
<accession>A0A7X0ZTU2</accession>
<dbReference type="AlphaFoldDB" id="A0A7X0ZTU2"/>
<reference evidence="1 2" key="1">
    <citation type="submission" date="2020-03" db="EMBL/GenBank/DDBJ databases">
        <title>Soil Listeria distribution.</title>
        <authorList>
            <person name="Liao J."/>
            <person name="Wiedmann M."/>
        </authorList>
    </citation>
    <scope>NUCLEOTIDE SEQUENCE [LARGE SCALE GENOMIC DNA]</scope>
    <source>
        <strain evidence="1 2">FSL L7-0039</strain>
    </source>
</reference>
<evidence type="ECO:0000313" key="2">
    <source>
        <dbReference type="Proteomes" id="UP000565628"/>
    </source>
</evidence>
<dbReference type="Proteomes" id="UP000565628">
    <property type="component" value="Unassembled WGS sequence"/>
</dbReference>
<sequence length="102" mass="12126">MCIFTKERLQETLWLEGVGIIPEEAIQERLQLLHHQGLDKSYSQHLPQKKLPDPLFVRTCQYGAWKMVVISDGDTDSPLYSLLFQHQKLYRFTDLEENKMYR</sequence>